<evidence type="ECO:0000259" key="9">
    <source>
        <dbReference type="Pfam" id="PF06429"/>
    </source>
</evidence>
<dbReference type="PANTHER" id="PTHR30033">
    <property type="entry name" value="FLAGELLAR HOOK-ASSOCIATED PROTEIN 1"/>
    <property type="match status" value="1"/>
</dbReference>
<sequence>MSIIFNALSGALAAQAGLNATSQNVANVMTPGYTRQGVLLASIAPYQTGQLSAGSGVAVPSLIRFSDGYKSLQMWSAASELGQRTTAQPYLTQLEQVMGDEESGINSGLDAFFGALNAASVDPTSSPLRQQIITAADALAQRFNSLTQVLSNQRQAIAQQRATTITQINGLSKDIAELNKQIAATQGSGVNPSALMDARDNKIDELAGLVSLQVVDQADGTRSISLRGGQPLVVGGRAATMSATTNPDGTQTLQVAFASEAFILPRTGLGGELGGLEDYEARTLSPMIESIGDMAEQLADAVNTQLAAGFAPDGTPGTPLFEYDSSTATGMLRVRPGIQGSELAFSTSATAGGDSQNLLALIGLRSSAITLPGLGSVTLADASTQLVAKLGMDSQQNQAAMDTAQTVRNQAEESWKSTSGVNTDEEAINLMQYQQMYQANMKVIAVANELFDNTLALLG</sequence>
<evidence type="ECO:0000256" key="5">
    <source>
        <dbReference type="ARBA" id="ARBA00022525"/>
    </source>
</evidence>
<accession>A0A829YLR0</accession>
<feature type="domain" description="Flagellar hook-associated protein FlgK helical" evidence="10">
    <location>
        <begin position="91"/>
        <end position="321"/>
    </location>
</feature>
<keyword evidence="6 7" id="KW-0975">Bacterial flagellum</keyword>
<keyword evidence="8" id="KW-0732">Signal</keyword>
<keyword evidence="12" id="KW-1185">Reference proteome</keyword>
<reference evidence="12" key="1">
    <citation type="submission" date="2020-01" db="EMBL/GenBank/DDBJ databases">
        <title>'Steroidobacter agaridevorans' sp. nov., agar-degrading bacteria isolated from rhizosphere soils.</title>
        <authorList>
            <person name="Ikenaga M."/>
            <person name="Kataoka M."/>
            <person name="Murouchi A."/>
            <person name="Katsuragi S."/>
            <person name="Sakai M."/>
        </authorList>
    </citation>
    <scope>NUCLEOTIDE SEQUENCE [LARGE SCALE GENOMIC DNA]</scope>
    <source>
        <strain evidence="12">YU21-B</strain>
    </source>
</reference>
<dbReference type="Proteomes" id="UP000445000">
    <property type="component" value="Unassembled WGS sequence"/>
</dbReference>
<dbReference type="GO" id="GO:0005198">
    <property type="term" value="F:structural molecule activity"/>
    <property type="evidence" value="ECO:0007669"/>
    <property type="project" value="UniProtKB-UniRule"/>
</dbReference>
<evidence type="ECO:0000313" key="12">
    <source>
        <dbReference type="Proteomes" id="UP000445000"/>
    </source>
</evidence>
<evidence type="ECO:0000313" key="11">
    <source>
        <dbReference type="EMBL" id="GFE84374.1"/>
    </source>
</evidence>
<comment type="subcellular location">
    <subcellularLocation>
        <location evidence="1 7">Bacterial flagellum</location>
    </subcellularLocation>
    <subcellularLocation>
        <location evidence="2 7">Secreted</location>
    </subcellularLocation>
</comment>
<feature type="signal peptide" evidence="8">
    <location>
        <begin position="1"/>
        <end position="16"/>
    </location>
</feature>
<evidence type="ECO:0000256" key="8">
    <source>
        <dbReference type="SAM" id="SignalP"/>
    </source>
</evidence>
<organism evidence="11 12">
    <name type="scientific">Steroidobacter agaridevorans</name>
    <dbReference type="NCBI Taxonomy" id="2695856"/>
    <lineage>
        <taxon>Bacteria</taxon>
        <taxon>Pseudomonadati</taxon>
        <taxon>Pseudomonadota</taxon>
        <taxon>Gammaproteobacteria</taxon>
        <taxon>Steroidobacterales</taxon>
        <taxon>Steroidobacteraceae</taxon>
        <taxon>Steroidobacter</taxon>
    </lineage>
</organism>
<dbReference type="AlphaFoldDB" id="A0A829YLR0"/>
<dbReference type="NCBIfam" id="TIGR02492">
    <property type="entry name" value="flgK_ends"/>
    <property type="match status" value="1"/>
</dbReference>
<evidence type="ECO:0000256" key="1">
    <source>
        <dbReference type="ARBA" id="ARBA00004365"/>
    </source>
</evidence>
<dbReference type="PRINTS" id="PR01005">
    <property type="entry name" value="FLGHOOKAP1"/>
</dbReference>
<keyword evidence="5 7" id="KW-0964">Secreted</keyword>
<keyword evidence="11" id="KW-0969">Cilium</keyword>
<dbReference type="SUPFAM" id="SSF64518">
    <property type="entry name" value="Phase 1 flagellin"/>
    <property type="match status" value="1"/>
</dbReference>
<keyword evidence="11" id="KW-0966">Cell projection</keyword>
<name>A0A829YLR0_9GAMM</name>
<dbReference type="EMBL" id="BLJN01000008">
    <property type="protein sequence ID" value="GFE84374.1"/>
    <property type="molecule type" value="Genomic_DNA"/>
</dbReference>
<evidence type="ECO:0000256" key="3">
    <source>
        <dbReference type="ARBA" id="ARBA00009677"/>
    </source>
</evidence>
<comment type="similarity">
    <text evidence="3 7">Belongs to the flagella basal body rod proteins family.</text>
</comment>
<evidence type="ECO:0000256" key="7">
    <source>
        <dbReference type="RuleBase" id="RU362065"/>
    </source>
</evidence>
<dbReference type="PANTHER" id="PTHR30033:SF1">
    <property type="entry name" value="FLAGELLAR HOOK-ASSOCIATED PROTEIN 1"/>
    <property type="match status" value="1"/>
</dbReference>
<evidence type="ECO:0000256" key="6">
    <source>
        <dbReference type="ARBA" id="ARBA00023143"/>
    </source>
</evidence>
<dbReference type="Pfam" id="PF06429">
    <property type="entry name" value="Flg_bbr_C"/>
    <property type="match status" value="1"/>
</dbReference>
<dbReference type="InterPro" id="IPR002371">
    <property type="entry name" value="FlgK"/>
</dbReference>
<dbReference type="GO" id="GO:0009424">
    <property type="term" value="C:bacterial-type flagellum hook"/>
    <property type="evidence" value="ECO:0007669"/>
    <property type="project" value="UniProtKB-UniRule"/>
</dbReference>
<dbReference type="InterPro" id="IPR053927">
    <property type="entry name" value="FlgK_helical"/>
</dbReference>
<evidence type="ECO:0000256" key="4">
    <source>
        <dbReference type="ARBA" id="ARBA00016244"/>
    </source>
</evidence>
<evidence type="ECO:0000256" key="2">
    <source>
        <dbReference type="ARBA" id="ARBA00004613"/>
    </source>
</evidence>
<protein>
    <recommendedName>
        <fullName evidence="4 7">Flagellar hook-associated protein 1</fullName>
        <shortName evidence="7">HAP1</shortName>
    </recommendedName>
</protein>
<proteinExistence type="inferred from homology"/>
<comment type="caution">
    <text evidence="11">The sequence shown here is derived from an EMBL/GenBank/DDBJ whole genome shotgun (WGS) entry which is preliminary data.</text>
</comment>
<feature type="chain" id="PRO_5032376725" description="Flagellar hook-associated protein 1" evidence="8">
    <location>
        <begin position="17"/>
        <end position="459"/>
    </location>
</feature>
<dbReference type="GO" id="GO:0005576">
    <property type="term" value="C:extracellular region"/>
    <property type="evidence" value="ECO:0007669"/>
    <property type="project" value="UniProtKB-SubCell"/>
</dbReference>
<dbReference type="InterPro" id="IPR010930">
    <property type="entry name" value="Flg_bb/hook_C_dom"/>
</dbReference>
<dbReference type="GO" id="GO:0044780">
    <property type="term" value="P:bacterial-type flagellum assembly"/>
    <property type="evidence" value="ECO:0007669"/>
    <property type="project" value="InterPro"/>
</dbReference>
<dbReference type="RefSeq" id="WP_161815955.1">
    <property type="nucleotide sequence ID" value="NZ_BLJN01000008.1"/>
</dbReference>
<evidence type="ECO:0000259" key="10">
    <source>
        <dbReference type="Pfam" id="PF22638"/>
    </source>
</evidence>
<feature type="domain" description="Flagellar basal-body/hook protein C-terminal" evidence="9">
    <location>
        <begin position="418"/>
        <end position="456"/>
    </location>
</feature>
<gene>
    <name evidence="11" type="primary">lfgK</name>
    <name evidence="7" type="synonym">flgK</name>
    <name evidence="11" type="ORF">GCM10011487_63740</name>
</gene>
<dbReference type="Pfam" id="PF22638">
    <property type="entry name" value="FlgK_D1"/>
    <property type="match status" value="1"/>
</dbReference>
<keyword evidence="11" id="KW-0282">Flagellum</keyword>